<keyword evidence="4 5" id="KW-0175">Coiled coil</keyword>
<dbReference type="GO" id="GO:0034045">
    <property type="term" value="C:phagophore assembly site membrane"/>
    <property type="evidence" value="ECO:0007669"/>
    <property type="project" value="TreeGrafter"/>
</dbReference>
<keyword evidence="2" id="KW-0653">Protein transport</keyword>
<dbReference type="InterPro" id="IPR019460">
    <property type="entry name" value="Atg11_C"/>
</dbReference>
<evidence type="ECO:0000259" key="8">
    <source>
        <dbReference type="Pfam" id="PF10377"/>
    </source>
</evidence>
<dbReference type="InterPro" id="IPR029071">
    <property type="entry name" value="Ubiquitin-like_domsf"/>
</dbReference>
<evidence type="ECO:0000256" key="5">
    <source>
        <dbReference type="SAM" id="Coils"/>
    </source>
</evidence>
<dbReference type="PANTHER" id="PTHR13222">
    <property type="entry name" value="RB1-INDUCIBLE COILED-COIL"/>
    <property type="match status" value="1"/>
</dbReference>
<feature type="region of interest" description="Disordered" evidence="6">
    <location>
        <begin position="784"/>
        <end position="809"/>
    </location>
</feature>
<evidence type="ECO:0000256" key="3">
    <source>
        <dbReference type="ARBA" id="ARBA00023006"/>
    </source>
</evidence>
<organism evidence="9 10">
    <name type="scientific">Arabis nemorensis</name>
    <dbReference type="NCBI Taxonomy" id="586526"/>
    <lineage>
        <taxon>Eukaryota</taxon>
        <taxon>Viridiplantae</taxon>
        <taxon>Streptophyta</taxon>
        <taxon>Embryophyta</taxon>
        <taxon>Tracheophyta</taxon>
        <taxon>Spermatophyta</taxon>
        <taxon>Magnoliopsida</taxon>
        <taxon>eudicotyledons</taxon>
        <taxon>Gunneridae</taxon>
        <taxon>Pentapetalae</taxon>
        <taxon>rosids</taxon>
        <taxon>malvids</taxon>
        <taxon>Brassicales</taxon>
        <taxon>Brassicaceae</taxon>
        <taxon>Arabideae</taxon>
        <taxon>Arabis</taxon>
    </lineage>
</organism>
<evidence type="ECO:0000256" key="6">
    <source>
        <dbReference type="SAM" id="MobiDB-lite"/>
    </source>
</evidence>
<comment type="caution">
    <text evidence="9">The sequence shown here is derived from an EMBL/GenBank/DDBJ whole genome shotgun (WGS) entry which is preliminary data.</text>
</comment>
<feature type="coiled-coil region" evidence="5">
    <location>
        <begin position="959"/>
        <end position="993"/>
    </location>
</feature>
<feature type="coiled-coil region" evidence="5">
    <location>
        <begin position="620"/>
        <end position="676"/>
    </location>
</feature>
<dbReference type="OrthoDB" id="447953at2759"/>
<accession>A0A565CBF7</accession>
<feature type="compositionally biased region" description="Basic and acidic residues" evidence="6">
    <location>
        <begin position="795"/>
        <end position="809"/>
    </location>
</feature>
<dbReference type="InterPro" id="IPR040040">
    <property type="entry name" value="ATG11"/>
</dbReference>
<dbReference type="Proteomes" id="UP000489600">
    <property type="component" value="Unassembled WGS sequence"/>
</dbReference>
<feature type="region of interest" description="Disordered" evidence="6">
    <location>
        <begin position="1092"/>
        <end position="1121"/>
    </location>
</feature>
<dbReference type="Pfam" id="PF04108">
    <property type="entry name" value="ATG17_like"/>
    <property type="match status" value="1"/>
</dbReference>
<keyword evidence="10" id="KW-1185">Reference proteome</keyword>
<dbReference type="GO" id="GO:0061709">
    <property type="term" value="P:reticulophagy"/>
    <property type="evidence" value="ECO:0007669"/>
    <property type="project" value="TreeGrafter"/>
</dbReference>
<sequence>MSGSFTESFADDGKLLLCVAENGHSFEFECSETTSVESVMRFVESVAGIVFSDQLLLSLDMKLEPQKLLSAFGLPASDREVVIFNKAMLQSNSHPPSPENVDLQEVDDALPPASLHEHHPLDDASDPALKALPLYERQFRYHFHKGRAIYNCTVVKHENCERLTREQKVQQRAVEVATRNLEQYYRVIYQNFLEFMKRYKHQHRFHSDLLMNFGRDIEKLRSAKIHPYLQTDSRKCLLDFVKEDNLKKAVENCASSHRQFENKIAQFQQMFVDVKRKVEELFACRASLSMKNLEVAVKDHERFINEQKSIMQSLSKDVNTVKKLVDDCMSSQLSSSLRPHDAVSALGPMYEVHDKNHLPKMQACYNSISELLDFCKNKKNEMNNFVHSYMQKITYVTYIIKDAKLQFPVFREAMVRQDDLFADLKLVRGVGPAYRACLAEVVRRKASMKLYMGMAGQLAEKLAMKRETEVRRREEFLKTHGSFVPRDVLASMGLYDTPTQCDVNVAPYDTSLLNIEITDVDRYAPEHLVGLHSKVASLRSSLAMSSDSSLSAETEEIGIDSLDKDNFDDILAASELVEIAGTSRMEVENAKLKADLASAISRICSLGPQVEYEVLDESGVENLLKNAAEKTAEALEAKDEYGKHLLTMLKEKQRHCDSYEKRIRELEQRLSDEYLRGQSHVNNKDESDLNFMHGKVSEFKAEASGDIEGNKTHVSGSEPMDEISCVSNLSSKQPCKAREGMDENMMDSSQVLSHPLDSSMLESQQNNEKGGKDHVVGEMGVFLSNSSTAESPPRSLDDNKATGRGLDAKDNDDIISELRNELMEKSNKLSETESKLNGAMEEVAGLSKELEMNQKLLEESQMNCAHLENCLHEAREEAQTHLCAADRRASEYNALRASAVKMRGLFERFRSSVCAGGGVAAFVDSLRTLAQALANSVSDNEDDAIAEFRKCIRVLADKVNFLSKHREELLEKCRNLEVTSEQTRKDLEEKKELVKTLYTKHQLGKQANKEKISFGRLEVHEIAAFVLNQAGHYEAINRNCPNYYLSSESEALFTDHLPNRPTYIVGQIVHIERQTVKLPSLLSAPVSLEAGKTDHLGSDQGSRTHASSSIISTSSSATTTTNPYGLSSGCEYFIVTIAMLPDTAIHQQAS</sequence>
<feature type="domain" description="Autophagy-related protein 11 C-terminal" evidence="8">
    <location>
        <begin position="976"/>
        <end position="1138"/>
    </location>
</feature>
<dbReference type="GO" id="GO:0019901">
    <property type="term" value="F:protein kinase binding"/>
    <property type="evidence" value="ECO:0007669"/>
    <property type="project" value="TreeGrafter"/>
</dbReference>
<reference evidence="9" key="1">
    <citation type="submission" date="2019-07" db="EMBL/GenBank/DDBJ databases">
        <authorList>
            <person name="Dittberner H."/>
        </authorList>
    </citation>
    <scope>NUCLEOTIDE SEQUENCE [LARGE SCALE GENOMIC DNA]</scope>
</reference>
<feature type="compositionally biased region" description="Low complexity" evidence="6">
    <location>
        <begin position="1106"/>
        <end position="1121"/>
    </location>
</feature>
<evidence type="ECO:0000313" key="10">
    <source>
        <dbReference type="Proteomes" id="UP000489600"/>
    </source>
</evidence>
<evidence type="ECO:0000256" key="4">
    <source>
        <dbReference type="ARBA" id="ARBA00023054"/>
    </source>
</evidence>
<dbReference type="GO" id="GO:1990316">
    <property type="term" value="C:Atg1/ULK1 kinase complex"/>
    <property type="evidence" value="ECO:0007669"/>
    <property type="project" value="TreeGrafter"/>
</dbReference>
<dbReference type="InterPro" id="IPR045326">
    <property type="entry name" value="ATG17-like_dom"/>
</dbReference>
<dbReference type="GO" id="GO:0000045">
    <property type="term" value="P:autophagosome assembly"/>
    <property type="evidence" value="ECO:0007669"/>
    <property type="project" value="InterPro"/>
</dbReference>
<dbReference type="PANTHER" id="PTHR13222:SF1">
    <property type="entry name" value="RB1-INDUCIBLE COILED-COIL PROTEIN 1"/>
    <property type="match status" value="1"/>
</dbReference>
<dbReference type="Pfam" id="PF10377">
    <property type="entry name" value="ATG11"/>
    <property type="match status" value="1"/>
</dbReference>
<dbReference type="GO" id="GO:0034517">
    <property type="term" value="P:ribophagy"/>
    <property type="evidence" value="ECO:0007669"/>
    <property type="project" value="TreeGrafter"/>
</dbReference>
<dbReference type="GO" id="GO:0060090">
    <property type="term" value="F:molecular adaptor activity"/>
    <property type="evidence" value="ECO:0007669"/>
    <property type="project" value="TreeGrafter"/>
</dbReference>
<dbReference type="GO" id="GO:0000422">
    <property type="term" value="P:autophagy of mitochondrion"/>
    <property type="evidence" value="ECO:0007669"/>
    <property type="project" value="TreeGrafter"/>
</dbReference>
<dbReference type="GO" id="GO:0034727">
    <property type="term" value="P:piecemeal microautophagy of the nucleus"/>
    <property type="evidence" value="ECO:0007669"/>
    <property type="project" value="TreeGrafter"/>
</dbReference>
<keyword evidence="3" id="KW-0072">Autophagy</keyword>
<dbReference type="GO" id="GO:0015031">
    <property type="term" value="P:protein transport"/>
    <property type="evidence" value="ECO:0007669"/>
    <property type="project" value="UniProtKB-KW"/>
</dbReference>
<gene>
    <name evidence="9" type="ORF">ANE_LOCUS21356</name>
</gene>
<evidence type="ECO:0000313" key="9">
    <source>
        <dbReference type="EMBL" id="VVB10912.1"/>
    </source>
</evidence>
<feature type="domain" description="Autophagy protein ATG17-like" evidence="7">
    <location>
        <begin position="156"/>
        <end position="483"/>
    </location>
</feature>
<protein>
    <submittedName>
        <fullName evidence="9">Uncharacterized protein</fullName>
    </submittedName>
</protein>
<name>A0A565CBF7_9BRAS</name>
<keyword evidence="1" id="KW-0813">Transport</keyword>
<evidence type="ECO:0000259" key="7">
    <source>
        <dbReference type="Pfam" id="PF04108"/>
    </source>
</evidence>
<evidence type="ECO:0000256" key="2">
    <source>
        <dbReference type="ARBA" id="ARBA00022927"/>
    </source>
</evidence>
<dbReference type="AlphaFoldDB" id="A0A565CBF7"/>
<proteinExistence type="predicted"/>
<evidence type="ECO:0000256" key="1">
    <source>
        <dbReference type="ARBA" id="ARBA00022448"/>
    </source>
</evidence>
<dbReference type="EMBL" id="CABITT030000007">
    <property type="protein sequence ID" value="VVB10912.1"/>
    <property type="molecule type" value="Genomic_DNA"/>
</dbReference>
<dbReference type="SUPFAM" id="SSF54236">
    <property type="entry name" value="Ubiquitin-like"/>
    <property type="match status" value="1"/>
</dbReference>
<feature type="coiled-coil region" evidence="5">
    <location>
        <begin position="815"/>
        <end position="877"/>
    </location>
</feature>